<comment type="caution">
    <text evidence="2">The sequence shown here is derived from an EMBL/GenBank/DDBJ whole genome shotgun (WGS) entry which is preliminary data.</text>
</comment>
<dbReference type="Pfam" id="PF08240">
    <property type="entry name" value="ADH_N"/>
    <property type="match status" value="1"/>
</dbReference>
<dbReference type="PANTHER" id="PTHR45033:SF2">
    <property type="entry name" value="ZINC-TYPE ALCOHOL DEHYDROGENASE-LIKE PROTEIN C1773.06C"/>
    <property type="match status" value="1"/>
</dbReference>
<dbReference type="Gene3D" id="3.90.180.10">
    <property type="entry name" value="Medium-chain alcohol dehydrogenases, catalytic domain"/>
    <property type="match status" value="1"/>
</dbReference>
<dbReference type="InterPro" id="IPR011032">
    <property type="entry name" value="GroES-like_sf"/>
</dbReference>
<protein>
    <submittedName>
        <fullName evidence="2">Alcohol dehydrogenase superfamily protein</fullName>
    </submittedName>
</protein>
<dbReference type="InterPro" id="IPR013149">
    <property type="entry name" value="ADH-like_C"/>
</dbReference>
<dbReference type="AlphaFoldDB" id="A0A8H6TP30"/>
<dbReference type="SMART" id="SM00829">
    <property type="entry name" value="PKS_ER"/>
    <property type="match status" value="1"/>
</dbReference>
<dbReference type="Pfam" id="PF00107">
    <property type="entry name" value="ADH_zinc_N"/>
    <property type="match status" value="1"/>
</dbReference>
<dbReference type="Gene3D" id="3.40.50.720">
    <property type="entry name" value="NAD(P)-binding Rossmann-like Domain"/>
    <property type="match status" value="1"/>
</dbReference>
<accession>A0A8H6TP30</accession>
<reference evidence="2" key="1">
    <citation type="submission" date="2020-05" db="EMBL/GenBank/DDBJ databases">
        <title>Mycena genomes resolve the evolution of fungal bioluminescence.</title>
        <authorList>
            <person name="Tsai I.J."/>
        </authorList>
    </citation>
    <scope>NUCLEOTIDE SEQUENCE</scope>
    <source>
        <strain evidence="2">110903Hualien_Pintung</strain>
    </source>
</reference>
<dbReference type="PANTHER" id="PTHR45033">
    <property type="match status" value="1"/>
</dbReference>
<dbReference type="InterPro" id="IPR020843">
    <property type="entry name" value="ER"/>
</dbReference>
<evidence type="ECO:0000259" key="1">
    <source>
        <dbReference type="SMART" id="SM00829"/>
    </source>
</evidence>
<feature type="domain" description="Enoyl reductase (ER)" evidence="1">
    <location>
        <begin position="47"/>
        <end position="310"/>
    </location>
</feature>
<sequence length="311" mass="32681">MHAGRGGFEEYLAVRNLSSHSTLSTTTPTTTTMSPPSSFKQYEVQGAGIESLTVVDAPLPALKANEVLVKIKAVSLQYRDLMVVSGGYRTPVLPNIVPCSDGAGQVVSLGAEVKRWKVGDRVVSNFFLDHLDAEGMTPEIAQTALGGAAHGVLAEYRAFPAHSLLEIPAHLSYEEASTLPCAALTAYTALSSGPHGHPLKAGDTVLIQGTGGVSIFALQFAVASGASTIVLSSSDEKLALAAKLGARHVVNYNTTPEWGKEARAMTPGGRGVDRVVDVVGNEMIEHPSSAHESMPCRRTGTSVKLRVHSLS</sequence>
<dbReference type="InterPro" id="IPR052711">
    <property type="entry name" value="Zinc_ADH-like"/>
</dbReference>
<dbReference type="InterPro" id="IPR036291">
    <property type="entry name" value="NAD(P)-bd_dom_sf"/>
</dbReference>
<dbReference type="SUPFAM" id="SSF51735">
    <property type="entry name" value="NAD(P)-binding Rossmann-fold domains"/>
    <property type="match status" value="1"/>
</dbReference>
<dbReference type="OrthoDB" id="9930022at2759"/>
<organism evidence="2 3">
    <name type="scientific">Mycena chlorophos</name>
    <name type="common">Agaric fungus</name>
    <name type="synonym">Agaricus chlorophos</name>
    <dbReference type="NCBI Taxonomy" id="658473"/>
    <lineage>
        <taxon>Eukaryota</taxon>
        <taxon>Fungi</taxon>
        <taxon>Dikarya</taxon>
        <taxon>Basidiomycota</taxon>
        <taxon>Agaricomycotina</taxon>
        <taxon>Agaricomycetes</taxon>
        <taxon>Agaricomycetidae</taxon>
        <taxon>Agaricales</taxon>
        <taxon>Marasmiineae</taxon>
        <taxon>Mycenaceae</taxon>
        <taxon>Mycena</taxon>
    </lineage>
</organism>
<keyword evidence="3" id="KW-1185">Reference proteome</keyword>
<dbReference type="InterPro" id="IPR013154">
    <property type="entry name" value="ADH-like_N"/>
</dbReference>
<gene>
    <name evidence="2" type="ORF">HMN09_00137600</name>
</gene>
<dbReference type="SUPFAM" id="SSF50129">
    <property type="entry name" value="GroES-like"/>
    <property type="match status" value="1"/>
</dbReference>
<dbReference type="EMBL" id="JACAZE010000002">
    <property type="protein sequence ID" value="KAF7320539.1"/>
    <property type="molecule type" value="Genomic_DNA"/>
</dbReference>
<evidence type="ECO:0000313" key="2">
    <source>
        <dbReference type="EMBL" id="KAF7320539.1"/>
    </source>
</evidence>
<dbReference type="Proteomes" id="UP000613580">
    <property type="component" value="Unassembled WGS sequence"/>
</dbReference>
<dbReference type="GO" id="GO:0016491">
    <property type="term" value="F:oxidoreductase activity"/>
    <property type="evidence" value="ECO:0007669"/>
    <property type="project" value="InterPro"/>
</dbReference>
<evidence type="ECO:0000313" key="3">
    <source>
        <dbReference type="Proteomes" id="UP000613580"/>
    </source>
</evidence>
<proteinExistence type="predicted"/>
<name>A0A8H6TP30_MYCCL</name>
<dbReference type="CDD" id="cd08276">
    <property type="entry name" value="MDR7"/>
    <property type="match status" value="1"/>
</dbReference>